<dbReference type="Proteomes" id="UP000041770">
    <property type="component" value="Unassembled WGS sequence"/>
</dbReference>
<dbReference type="EMBL" id="CWQY01000011">
    <property type="protein sequence ID" value="CSC66029.1"/>
    <property type="molecule type" value="Genomic_DNA"/>
</dbReference>
<accession>A0A655ZEG6</accession>
<sequence length="114" mass="13353">MPQHRFQHIARTAIMQEIGVSIDFLGITYPPQRGSTPFTRRCQGLWTTITQAFAHIMQQQIGVRLNSLLGKRRTLSQLLRQHIGFMARLATRLSKQFFTQLHLRILHVTTHRHR</sequence>
<name>A0A655ZEG6_VIBCL</name>
<organism evidence="1 2">
    <name type="scientific">Vibrio cholerae</name>
    <dbReference type="NCBI Taxonomy" id="666"/>
    <lineage>
        <taxon>Bacteria</taxon>
        <taxon>Pseudomonadati</taxon>
        <taxon>Pseudomonadota</taxon>
        <taxon>Gammaproteobacteria</taxon>
        <taxon>Vibrionales</taxon>
        <taxon>Vibrionaceae</taxon>
        <taxon>Vibrio</taxon>
    </lineage>
</organism>
<evidence type="ECO:0000313" key="2">
    <source>
        <dbReference type="Proteomes" id="UP000041770"/>
    </source>
</evidence>
<protein>
    <submittedName>
        <fullName evidence="1">Uncharacterized protein</fullName>
    </submittedName>
</protein>
<dbReference type="AlphaFoldDB" id="A0A655ZEG6"/>
<evidence type="ECO:0000313" key="1">
    <source>
        <dbReference type="EMBL" id="CSC66029.1"/>
    </source>
</evidence>
<reference evidence="1 2" key="1">
    <citation type="submission" date="2015-07" db="EMBL/GenBank/DDBJ databases">
        <authorList>
            <consortium name="Pathogen Informatics"/>
        </authorList>
    </citation>
    <scope>NUCLEOTIDE SEQUENCE [LARGE SCALE GENOMIC DNA]</scope>
    <source>
        <strain evidence="1 2">A316</strain>
    </source>
</reference>
<gene>
    <name evidence="1" type="ORF">ERS013200_01926</name>
</gene>
<proteinExistence type="predicted"/>